<comment type="caution">
    <text evidence="5">The sequence shown here is derived from an EMBL/GenBank/DDBJ whole genome shotgun (WGS) entry which is preliminary data.</text>
</comment>
<dbReference type="PANTHER" id="PTHR33147:SF26">
    <property type="entry name" value="DEFENSIN-LIKE PROTEIN 7-RELATED"/>
    <property type="match status" value="1"/>
</dbReference>
<dbReference type="PROSITE" id="PS00940">
    <property type="entry name" value="GAMMA_THIONIN"/>
    <property type="match status" value="1"/>
</dbReference>
<dbReference type="PANTHER" id="PTHR33147">
    <property type="entry name" value="DEFENSIN-LIKE PROTEIN 1"/>
    <property type="match status" value="1"/>
</dbReference>
<sequence length="96" mass="10533">MESSRMFQPAIILLLLLIVTTDVAQAARECEKDSERFLGACMASDNCANVCRGEGFSGGSVKLRRIMIAWCLDVLVRIKGEGRTIQLPCRSAVDVK</sequence>
<reference evidence="5" key="1">
    <citation type="journal article" date="2018" name="Nat. Genet.">
        <title>Extensive intraspecific gene order and gene structural variations between Mo17 and other maize genomes.</title>
        <authorList>
            <person name="Sun S."/>
            <person name="Zhou Y."/>
            <person name="Chen J."/>
            <person name="Shi J."/>
            <person name="Zhao H."/>
            <person name="Zhao H."/>
            <person name="Song W."/>
            <person name="Zhang M."/>
            <person name="Cui Y."/>
            <person name="Dong X."/>
            <person name="Liu H."/>
            <person name="Ma X."/>
            <person name="Jiao Y."/>
            <person name="Wang B."/>
            <person name="Wei X."/>
            <person name="Stein J.C."/>
            <person name="Glaubitz J.C."/>
            <person name="Lu F."/>
            <person name="Yu G."/>
            <person name="Liang C."/>
            <person name="Fengler K."/>
            <person name="Li B."/>
            <person name="Rafalski A."/>
            <person name="Schnable P.S."/>
            <person name="Ware D.H."/>
            <person name="Buckler E.S."/>
            <person name="Lai J."/>
        </authorList>
    </citation>
    <scope>NUCLEOTIDE SEQUENCE [LARGE SCALE GENOMIC DNA]</scope>
    <source>
        <tissue evidence="5">Seedling</tissue>
    </source>
</reference>
<protein>
    <submittedName>
        <fullName evidence="5">Defensin-like protein 2</fullName>
    </submittedName>
</protein>
<keyword evidence="1 3" id="KW-0732">Signal</keyword>
<dbReference type="InterPro" id="IPR036574">
    <property type="entry name" value="Scorpion_toxin-like_sf"/>
</dbReference>
<dbReference type="Pfam" id="PF00304">
    <property type="entry name" value="Gamma-thionin"/>
    <property type="match status" value="1"/>
</dbReference>
<dbReference type="InterPro" id="IPR003614">
    <property type="entry name" value="Knottins"/>
</dbReference>
<dbReference type="GO" id="GO:0006952">
    <property type="term" value="P:defense response"/>
    <property type="evidence" value="ECO:0007669"/>
    <property type="project" value="InterPro"/>
</dbReference>
<evidence type="ECO:0000256" key="2">
    <source>
        <dbReference type="ARBA" id="ARBA00023157"/>
    </source>
</evidence>
<evidence type="ECO:0000259" key="4">
    <source>
        <dbReference type="Pfam" id="PF00304"/>
    </source>
</evidence>
<dbReference type="InterPro" id="IPR008176">
    <property type="entry name" value="Defensin_plant"/>
</dbReference>
<proteinExistence type="predicted"/>
<dbReference type="SUPFAM" id="SSF57095">
    <property type="entry name" value="Scorpion toxin-like"/>
    <property type="match status" value="1"/>
</dbReference>
<feature type="domain" description="Knottins-like" evidence="4">
    <location>
        <begin position="29"/>
        <end position="62"/>
    </location>
</feature>
<accession>A0A3L6FT39</accession>
<name>A0A3L6FT39_MAIZE</name>
<organism evidence="5">
    <name type="scientific">Zea mays</name>
    <name type="common">Maize</name>
    <dbReference type="NCBI Taxonomy" id="4577"/>
    <lineage>
        <taxon>Eukaryota</taxon>
        <taxon>Viridiplantae</taxon>
        <taxon>Streptophyta</taxon>
        <taxon>Embryophyta</taxon>
        <taxon>Tracheophyta</taxon>
        <taxon>Spermatophyta</taxon>
        <taxon>Magnoliopsida</taxon>
        <taxon>Liliopsida</taxon>
        <taxon>Poales</taxon>
        <taxon>Poaceae</taxon>
        <taxon>PACMAD clade</taxon>
        <taxon>Panicoideae</taxon>
        <taxon>Andropogonodae</taxon>
        <taxon>Andropogoneae</taxon>
        <taxon>Tripsacinae</taxon>
        <taxon>Zea</taxon>
    </lineage>
</organism>
<evidence type="ECO:0000256" key="1">
    <source>
        <dbReference type="ARBA" id="ARBA00022729"/>
    </source>
</evidence>
<dbReference type="PRINTS" id="PR00288">
    <property type="entry name" value="PUROTHIONIN"/>
</dbReference>
<dbReference type="Gene3D" id="3.30.30.10">
    <property type="entry name" value="Knottin, scorpion toxin-like"/>
    <property type="match status" value="1"/>
</dbReference>
<evidence type="ECO:0000256" key="3">
    <source>
        <dbReference type="SAM" id="SignalP"/>
    </source>
</evidence>
<dbReference type="Proteomes" id="UP000251960">
    <property type="component" value="Chromosome 2"/>
</dbReference>
<feature type="signal peptide" evidence="3">
    <location>
        <begin position="1"/>
        <end position="26"/>
    </location>
</feature>
<evidence type="ECO:0000313" key="5">
    <source>
        <dbReference type="EMBL" id="PWZ38057.1"/>
    </source>
</evidence>
<dbReference type="EMBL" id="NCVQ01000003">
    <property type="protein sequence ID" value="PWZ38057.1"/>
    <property type="molecule type" value="Genomic_DNA"/>
</dbReference>
<dbReference type="AlphaFoldDB" id="A0A3L6FT39"/>
<keyword evidence="2" id="KW-1015">Disulfide bond</keyword>
<feature type="chain" id="PRO_5018127844" evidence="3">
    <location>
        <begin position="27"/>
        <end position="96"/>
    </location>
</feature>
<gene>
    <name evidence="5" type="ORF">Zm00014a_010208</name>
</gene>